<evidence type="ECO:0000313" key="2">
    <source>
        <dbReference type="EMBL" id="MED6163819.1"/>
    </source>
</evidence>
<feature type="domain" description="RNase H type-1" evidence="1">
    <location>
        <begin position="3"/>
        <end position="68"/>
    </location>
</feature>
<sequence>MREALVAAKNLQIEKVLLESDCAILIQAIKSDSTIAEIDPILKDIQEISKSIPFRGFIWVPRDCNRVAVSGWGVKVLHAVRVGSSSAELGGKGRCVSLGWVRLARRG</sequence>
<accession>A0ABU6URR6</accession>
<dbReference type="Pfam" id="PF13456">
    <property type="entry name" value="RVT_3"/>
    <property type="match status" value="1"/>
</dbReference>
<dbReference type="EMBL" id="JASCZI010122162">
    <property type="protein sequence ID" value="MED6163819.1"/>
    <property type="molecule type" value="Genomic_DNA"/>
</dbReference>
<keyword evidence="3" id="KW-1185">Reference proteome</keyword>
<protein>
    <recommendedName>
        <fullName evidence="1">RNase H type-1 domain-containing protein</fullName>
    </recommendedName>
</protein>
<evidence type="ECO:0000313" key="3">
    <source>
        <dbReference type="Proteomes" id="UP001341840"/>
    </source>
</evidence>
<organism evidence="2 3">
    <name type="scientific">Stylosanthes scabra</name>
    <dbReference type="NCBI Taxonomy" id="79078"/>
    <lineage>
        <taxon>Eukaryota</taxon>
        <taxon>Viridiplantae</taxon>
        <taxon>Streptophyta</taxon>
        <taxon>Embryophyta</taxon>
        <taxon>Tracheophyta</taxon>
        <taxon>Spermatophyta</taxon>
        <taxon>Magnoliopsida</taxon>
        <taxon>eudicotyledons</taxon>
        <taxon>Gunneridae</taxon>
        <taxon>Pentapetalae</taxon>
        <taxon>rosids</taxon>
        <taxon>fabids</taxon>
        <taxon>Fabales</taxon>
        <taxon>Fabaceae</taxon>
        <taxon>Papilionoideae</taxon>
        <taxon>50 kb inversion clade</taxon>
        <taxon>dalbergioids sensu lato</taxon>
        <taxon>Dalbergieae</taxon>
        <taxon>Pterocarpus clade</taxon>
        <taxon>Stylosanthes</taxon>
    </lineage>
</organism>
<comment type="caution">
    <text evidence="2">The sequence shown here is derived from an EMBL/GenBank/DDBJ whole genome shotgun (WGS) entry which is preliminary data.</text>
</comment>
<evidence type="ECO:0000259" key="1">
    <source>
        <dbReference type="Pfam" id="PF13456"/>
    </source>
</evidence>
<reference evidence="2 3" key="1">
    <citation type="journal article" date="2023" name="Plants (Basel)">
        <title>Bridging the Gap: Combining Genomics and Transcriptomics Approaches to Understand Stylosanthes scabra, an Orphan Legume from the Brazilian Caatinga.</title>
        <authorList>
            <person name="Ferreira-Neto J.R.C."/>
            <person name="da Silva M.D."/>
            <person name="Binneck E."/>
            <person name="de Melo N.F."/>
            <person name="da Silva R.H."/>
            <person name="de Melo A.L.T.M."/>
            <person name="Pandolfi V."/>
            <person name="Bustamante F.O."/>
            <person name="Brasileiro-Vidal A.C."/>
            <person name="Benko-Iseppon A.M."/>
        </authorList>
    </citation>
    <scope>NUCLEOTIDE SEQUENCE [LARGE SCALE GENOMIC DNA]</scope>
    <source>
        <tissue evidence="2">Leaves</tissue>
    </source>
</reference>
<dbReference type="InterPro" id="IPR036397">
    <property type="entry name" value="RNaseH_sf"/>
</dbReference>
<proteinExistence type="predicted"/>
<dbReference type="Gene3D" id="3.30.420.10">
    <property type="entry name" value="Ribonuclease H-like superfamily/Ribonuclease H"/>
    <property type="match status" value="1"/>
</dbReference>
<gene>
    <name evidence="2" type="ORF">PIB30_083715</name>
</gene>
<dbReference type="InterPro" id="IPR002156">
    <property type="entry name" value="RNaseH_domain"/>
</dbReference>
<name>A0ABU6URR6_9FABA</name>
<dbReference type="Proteomes" id="UP001341840">
    <property type="component" value="Unassembled WGS sequence"/>
</dbReference>